<evidence type="ECO:0000259" key="2">
    <source>
        <dbReference type="Pfam" id="PF04925"/>
    </source>
</evidence>
<proteinExistence type="predicted"/>
<organism evidence="3 4">
    <name type="scientific">Ambispora gerdemannii</name>
    <dbReference type="NCBI Taxonomy" id="144530"/>
    <lineage>
        <taxon>Eukaryota</taxon>
        <taxon>Fungi</taxon>
        <taxon>Fungi incertae sedis</taxon>
        <taxon>Mucoromycota</taxon>
        <taxon>Glomeromycotina</taxon>
        <taxon>Glomeromycetes</taxon>
        <taxon>Archaeosporales</taxon>
        <taxon>Ambisporaceae</taxon>
        <taxon>Ambispora</taxon>
    </lineage>
</organism>
<dbReference type="InterPro" id="IPR007009">
    <property type="entry name" value="Shq1_C"/>
</dbReference>
<reference evidence="3" key="1">
    <citation type="submission" date="2021-06" db="EMBL/GenBank/DDBJ databases">
        <authorList>
            <person name="Kallberg Y."/>
            <person name="Tangrot J."/>
            <person name="Rosling A."/>
        </authorList>
    </citation>
    <scope>NUCLEOTIDE SEQUENCE</scope>
    <source>
        <strain evidence="3">MT106</strain>
    </source>
</reference>
<dbReference type="EMBL" id="CAJVPL010000110">
    <property type="protein sequence ID" value="CAG8448485.1"/>
    <property type="molecule type" value="Genomic_DNA"/>
</dbReference>
<keyword evidence="4" id="KW-1185">Reference proteome</keyword>
<evidence type="ECO:0000313" key="4">
    <source>
        <dbReference type="Proteomes" id="UP000789831"/>
    </source>
</evidence>
<dbReference type="AlphaFoldDB" id="A0A9N8VEZ7"/>
<feature type="coiled-coil region" evidence="1">
    <location>
        <begin position="62"/>
        <end position="92"/>
    </location>
</feature>
<evidence type="ECO:0000313" key="3">
    <source>
        <dbReference type="EMBL" id="CAG8448485.1"/>
    </source>
</evidence>
<dbReference type="InterPro" id="IPR039646">
    <property type="entry name" value="ZNHIT2"/>
</dbReference>
<evidence type="ECO:0000256" key="1">
    <source>
        <dbReference type="SAM" id="Coils"/>
    </source>
</evidence>
<keyword evidence="1" id="KW-0175">Coiled coil</keyword>
<gene>
    <name evidence="3" type="ORF">AGERDE_LOCUS1574</name>
</gene>
<dbReference type="PANTHER" id="PTHR15555:SF0">
    <property type="entry name" value="ZINC FINGER HIT DOMAIN-CONTAINING PROTEIN 2"/>
    <property type="match status" value="1"/>
</dbReference>
<protein>
    <submittedName>
        <fullName evidence="3">6654_t:CDS:1</fullName>
    </submittedName>
</protein>
<dbReference type="Pfam" id="PF04925">
    <property type="entry name" value="SHQ1"/>
    <property type="match status" value="1"/>
</dbReference>
<sequence>MANILSNIVSYETDTENNEFEKDDEQPICGIIIEEIKSKSVDDEEKRKMIELLQRFEREGDEMAAEEMMDEADEEVENNEDLTERFKNLDIESVSFETIWSRLNAREREKIEQEFEKISRTGKMGDLTTEIASEIKLWQPWWVTTQGDTMQSTKIQSLEGEEETRRNSHELSILENIQPLEELTKTPPDPAIVFHLVNILFAYAHTCRYLNGEIFEDSQGTCHILWDLSSSLSSKTTFVYENVSEAISENLRTIAEKPKYTQSPEFMITVLKDLMDILTSANNVLKALTDLHDLFHNISSTSPDTAAVNTSLTQKNQQSRRERKQAFLSEKKIYFYLVYVNSVLKENIELLEGLKYAVELDRHTRRRELQEFCKGKAIMEQYLRGGKREQAKDNLIEVLTYQSSSKE</sequence>
<accession>A0A9N8VEZ7</accession>
<dbReference type="OrthoDB" id="18412at2759"/>
<dbReference type="Proteomes" id="UP000789831">
    <property type="component" value="Unassembled WGS sequence"/>
</dbReference>
<name>A0A9N8VEZ7_9GLOM</name>
<comment type="caution">
    <text evidence="3">The sequence shown here is derived from an EMBL/GenBank/DDBJ whole genome shotgun (WGS) entry which is preliminary data.</text>
</comment>
<feature type="domain" description="Shq1 C-terminal" evidence="2">
    <location>
        <begin position="167"/>
        <end position="296"/>
    </location>
</feature>
<dbReference type="PANTHER" id="PTHR15555">
    <property type="entry name" value="ZINC FINGER HIT DOMAIN CONTAINING PROTEIN 2 PROTEIN FON -RELATED"/>
    <property type="match status" value="1"/>
</dbReference>